<protein>
    <submittedName>
        <fullName evidence="1">Uncharacterized protein</fullName>
    </submittedName>
</protein>
<dbReference type="AlphaFoldDB" id="A0A449A6M6"/>
<dbReference type="Proteomes" id="UP000289440">
    <property type="component" value="Plasmid 2"/>
</dbReference>
<dbReference type="RefSeq" id="WP_129720243.1">
    <property type="nucleotide sequence ID" value="NZ_LR214952.1"/>
</dbReference>
<keyword evidence="2" id="KW-1185">Reference proteome</keyword>
<dbReference type="KEGG" id="mnu:NCTC10166_00866"/>
<organism evidence="1 2">
    <name type="scientific">Mesomycoplasma neurolyticum</name>
    <dbReference type="NCBI Taxonomy" id="2120"/>
    <lineage>
        <taxon>Bacteria</taxon>
        <taxon>Bacillati</taxon>
        <taxon>Mycoplasmatota</taxon>
        <taxon>Mycoplasmoidales</taxon>
        <taxon>Metamycoplasmataceae</taxon>
        <taxon>Mesomycoplasma</taxon>
    </lineage>
</organism>
<dbReference type="OrthoDB" id="9757917at2"/>
<gene>
    <name evidence="1" type="ORF">NCTC10166_00866</name>
</gene>
<accession>A0A449A6M6</accession>
<sequence length="61" mass="7349">MDEEIHINLFLDHYVIIKELFPIIISSVDTELTKWDKEEFDYAILDESSQILLKKQSQFYI</sequence>
<reference evidence="1 2" key="1">
    <citation type="submission" date="2019-01" db="EMBL/GenBank/DDBJ databases">
        <authorList>
            <consortium name="Pathogen Informatics"/>
        </authorList>
    </citation>
    <scope>NUCLEOTIDE SEQUENCE [LARGE SCALE GENOMIC DNA]</scope>
    <source>
        <strain evidence="1 2">NCTC10166</strain>
        <plasmid evidence="2">2</plasmid>
    </source>
</reference>
<evidence type="ECO:0000313" key="1">
    <source>
        <dbReference type="EMBL" id="VEU59879.1"/>
    </source>
</evidence>
<proteinExistence type="predicted"/>
<evidence type="ECO:0000313" key="2">
    <source>
        <dbReference type="Proteomes" id="UP000289440"/>
    </source>
</evidence>
<dbReference type="EMBL" id="LR214952">
    <property type="protein sequence ID" value="VEU59879.1"/>
    <property type="molecule type" value="Genomic_DNA"/>
</dbReference>
<geneLocation type="plasmid" evidence="1">
    <name>2</name>
</geneLocation>
<keyword evidence="1" id="KW-0614">Plasmid</keyword>
<name>A0A449A6M6_9BACT</name>